<protein>
    <recommendedName>
        <fullName evidence="1">TLDc domain-containing protein</fullName>
    </recommendedName>
</protein>
<keyword evidence="3" id="KW-1185">Reference proteome</keyword>
<dbReference type="Gene3D" id="1.25.40.420">
    <property type="match status" value="1"/>
</dbReference>
<reference evidence="2 3" key="1">
    <citation type="submission" date="2018-06" db="EMBL/GenBank/DDBJ databases">
        <title>Comparative genomics reveals the genomic features of Rhizophagus irregularis, R. cerebriforme, R. diaphanum and Gigaspora rosea, and their symbiotic lifestyle signature.</title>
        <authorList>
            <person name="Morin E."/>
            <person name="San Clemente H."/>
            <person name="Chen E.C.H."/>
            <person name="De La Providencia I."/>
            <person name="Hainaut M."/>
            <person name="Kuo A."/>
            <person name="Kohler A."/>
            <person name="Murat C."/>
            <person name="Tang N."/>
            <person name="Roy S."/>
            <person name="Loubradou J."/>
            <person name="Henrissat B."/>
            <person name="Grigoriev I.V."/>
            <person name="Corradi N."/>
            <person name="Roux C."/>
            <person name="Martin F.M."/>
        </authorList>
    </citation>
    <scope>NUCLEOTIDE SEQUENCE [LARGE SCALE GENOMIC DNA]</scope>
    <source>
        <strain evidence="2 3">DAOM 194757</strain>
    </source>
</reference>
<evidence type="ECO:0000259" key="1">
    <source>
        <dbReference type="PROSITE" id="PS51886"/>
    </source>
</evidence>
<dbReference type="EMBL" id="QKWP01000103">
    <property type="protein sequence ID" value="RIB27286.1"/>
    <property type="molecule type" value="Genomic_DNA"/>
</dbReference>
<accession>A0A397W7H3</accession>
<name>A0A397W7H3_9GLOM</name>
<dbReference type="Proteomes" id="UP000266673">
    <property type="component" value="Unassembled WGS sequence"/>
</dbReference>
<comment type="caution">
    <text evidence="2">The sequence shown here is derived from an EMBL/GenBank/DDBJ whole genome shotgun (WGS) entry which is preliminary data.</text>
</comment>
<sequence>MIFNSDDFNTLQENAFIALLTNDELQIEESEIWDKVIQWGKAKTPDLPSNLEEWTDVNFKSLKTTLQNCLPHVRYFQIPSKDVLGKIQPYQNILEKNLWVDILAKYLDPDKPITSPILPPRKKDIIQLPPRNVSIIMPSSSIITLEHAAEISSWIDRRSIIYNNTEIPYEFKLLLRGSRDGFTGEVFHRLCDNLPGTVVVVKINSTNEILGGYNPLIWKVGSSYATMADSFIFSLKNGGLNQSILSRVKTTSNAIYYGANSQGPWFSGNDLGMGESPSYTLKKWHCGNKYHEKPIRNTNGCFFIDEYEVFQIHKI</sequence>
<proteinExistence type="predicted"/>
<dbReference type="PROSITE" id="PS51886">
    <property type="entry name" value="TLDC"/>
    <property type="match status" value="1"/>
</dbReference>
<organism evidence="2 3">
    <name type="scientific">Gigaspora rosea</name>
    <dbReference type="NCBI Taxonomy" id="44941"/>
    <lineage>
        <taxon>Eukaryota</taxon>
        <taxon>Fungi</taxon>
        <taxon>Fungi incertae sedis</taxon>
        <taxon>Mucoromycota</taxon>
        <taxon>Glomeromycotina</taxon>
        <taxon>Glomeromycetes</taxon>
        <taxon>Diversisporales</taxon>
        <taxon>Gigasporaceae</taxon>
        <taxon>Gigaspora</taxon>
    </lineage>
</organism>
<feature type="domain" description="TLDc" evidence="1">
    <location>
        <begin position="141"/>
        <end position="313"/>
    </location>
</feature>
<dbReference type="InterPro" id="IPR006571">
    <property type="entry name" value="TLDc_dom"/>
</dbReference>
<evidence type="ECO:0000313" key="2">
    <source>
        <dbReference type="EMBL" id="RIB27286.1"/>
    </source>
</evidence>
<dbReference type="OrthoDB" id="2341909at2759"/>
<gene>
    <name evidence="2" type="ORF">C2G38_2137894</name>
</gene>
<dbReference type="Pfam" id="PF07534">
    <property type="entry name" value="TLD"/>
    <property type="match status" value="1"/>
</dbReference>
<evidence type="ECO:0000313" key="3">
    <source>
        <dbReference type="Proteomes" id="UP000266673"/>
    </source>
</evidence>
<dbReference type="AlphaFoldDB" id="A0A397W7H3"/>